<dbReference type="InterPro" id="IPR010497">
    <property type="entry name" value="Epoxide_hydro_N"/>
</dbReference>
<dbReference type="PRINTS" id="PR00412">
    <property type="entry name" value="EPOXHYDRLASE"/>
</dbReference>
<organism evidence="6 7">
    <name type="scientific">Paenibacillus campinasensis</name>
    <dbReference type="NCBI Taxonomy" id="66347"/>
    <lineage>
        <taxon>Bacteria</taxon>
        <taxon>Bacillati</taxon>
        <taxon>Bacillota</taxon>
        <taxon>Bacilli</taxon>
        <taxon>Bacillales</taxon>
        <taxon>Paenibacillaceae</taxon>
        <taxon>Paenibacillus</taxon>
    </lineage>
</organism>
<name>A0A268EWA5_9BACL</name>
<dbReference type="InterPro" id="IPR016292">
    <property type="entry name" value="Epoxide_hydrolase"/>
</dbReference>
<proteinExistence type="inferred from homology"/>
<dbReference type="GO" id="GO:0097176">
    <property type="term" value="P:epoxide metabolic process"/>
    <property type="evidence" value="ECO:0007669"/>
    <property type="project" value="TreeGrafter"/>
</dbReference>
<keyword evidence="2" id="KW-0058">Aromatic hydrocarbons catabolism</keyword>
<dbReference type="Gene3D" id="3.40.50.1820">
    <property type="entry name" value="alpha/beta hydrolase"/>
    <property type="match status" value="1"/>
</dbReference>
<dbReference type="Pfam" id="PF06441">
    <property type="entry name" value="EHN"/>
    <property type="match status" value="1"/>
</dbReference>
<dbReference type="PANTHER" id="PTHR21661:SF35">
    <property type="entry name" value="EPOXIDE HYDROLASE"/>
    <property type="match status" value="1"/>
</dbReference>
<keyword evidence="3 6" id="KW-0378">Hydrolase</keyword>
<feature type="domain" description="Epoxide hydrolase N-terminal" evidence="5">
    <location>
        <begin position="3"/>
        <end position="108"/>
    </location>
</feature>
<dbReference type="EMBL" id="NPBY01000030">
    <property type="protein sequence ID" value="PAD77416.1"/>
    <property type="molecule type" value="Genomic_DNA"/>
</dbReference>
<dbReference type="OrthoDB" id="9780765at2"/>
<feature type="active site" description="Proton donor" evidence="4">
    <location>
        <position position="306"/>
    </location>
</feature>
<dbReference type="PIRSF" id="PIRSF001112">
    <property type="entry name" value="Epoxide_hydrolase"/>
    <property type="match status" value="1"/>
</dbReference>
<dbReference type="AlphaFoldDB" id="A0A268EWA5"/>
<evidence type="ECO:0000259" key="5">
    <source>
        <dbReference type="Pfam" id="PF06441"/>
    </source>
</evidence>
<evidence type="ECO:0000256" key="4">
    <source>
        <dbReference type="PIRSR" id="PIRSR001112-1"/>
    </source>
</evidence>
<comment type="caution">
    <text evidence="6">The sequence shown here is derived from an EMBL/GenBank/DDBJ whole genome shotgun (WGS) entry which is preliminary data.</text>
</comment>
<accession>A0A268EWA5</accession>
<evidence type="ECO:0000256" key="1">
    <source>
        <dbReference type="ARBA" id="ARBA00010088"/>
    </source>
</evidence>
<feature type="active site" description="Proton acceptor" evidence="4">
    <location>
        <position position="360"/>
    </location>
</feature>
<dbReference type="GO" id="GO:0004301">
    <property type="term" value="F:epoxide hydrolase activity"/>
    <property type="evidence" value="ECO:0007669"/>
    <property type="project" value="TreeGrafter"/>
</dbReference>
<dbReference type="Proteomes" id="UP000215596">
    <property type="component" value="Unassembled WGS sequence"/>
</dbReference>
<dbReference type="InterPro" id="IPR029058">
    <property type="entry name" value="AB_hydrolase_fold"/>
</dbReference>
<reference evidence="6 7" key="1">
    <citation type="submission" date="2017-07" db="EMBL/GenBank/DDBJ databases">
        <title>Isolation and whole genome analysis of endospore-forming bacteria from heroin.</title>
        <authorList>
            <person name="Kalinowski J."/>
            <person name="Ahrens B."/>
            <person name="Al-Dilaimi A."/>
            <person name="Winkler A."/>
            <person name="Wibberg D."/>
            <person name="Schleenbecker U."/>
            <person name="Ruckert C."/>
            <person name="Wolfel R."/>
            <person name="Grass G."/>
        </authorList>
    </citation>
    <scope>NUCLEOTIDE SEQUENCE [LARGE SCALE GENOMIC DNA]</scope>
    <source>
        <strain evidence="6 7">7537-G1</strain>
    </source>
</reference>
<evidence type="ECO:0000313" key="7">
    <source>
        <dbReference type="Proteomes" id="UP000215596"/>
    </source>
</evidence>
<protein>
    <submittedName>
        <fullName evidence="6">Epoxide hydrolase</fullName>
    </submittedName>
</protein>
<comment type="similarity">
    <text evidence="1">Belongs to the peptidase S33 family.</text>
</comment>
<feature type="active site" description="Nucleophile" evidence="4">
    <location>
        <position position="177"/>
    </location>
</feature>
<dbReference type="PANTHER" id="PTHR21661">
    <property type="entry name" value="EPOXIDE HYDROLASE 1-RELATED"/>
    <property type="match status" value="1"/>
</dbReference>
<evidence type="ECO:0000256" key="3">
    <source>
        <dbReference type="ARBA" id="ARBA00022801"/>
    </source>
</evidence>
<dbReference type="SUPFAM" id="SSF53474">
    <property type="entry name" value="alpha/beta-Hydrolases"/>
    <property type="match status" value="1"/>
</dbReference>
<dbReference type="InterPro" id="IPR000639">
    <property type="entry name" value="Epox_hydrolase-like"/>
</dbReference>
<evidence type="ECO:0000313" key="6">
    <source>
        <dbReference type="EMBL" id="PAD77416.1"/>
    </source>
</evidence>
<sequence length="383" mass="43646">MDIQPFRFRVAPEDIEDLNRRLDMTRWPDEIQHAQGDYGIPLAFMQEMIRYWRHEFDWSRMERNINAYPNYIADIDGHRIHFIHIKSSGASPIPLLLAHGWPSTFYEMLELVPYLTETDTYGDGSGLSFDIVIPSIPGHGFSIGTREPGFEDRQAGQLLGQLMAGLGYDRFGAHGYDIGASILGLLCLDQPESIIGYHTTSPANPSPYTDETTILTPEETEYLDLQRQWYASEGGYAHLLGTKPQTAAYGLEDSPAGLAAFILEKWHDWTYPKDGDLLQHFSRDFLISNVAIYWLTRTINSSNRYYYEGRHTRWPGPGESSPVPHGIALTSEPNTRPPRAYVERIFPNLIRWKDLNIGGHFIAAEQPKLLAEQIRGFFHMLQG</sequence>
<gene>
    <name evidence="6" type="ORF">CHH67_09990</name>
</gene>
<evidence type="ECO:0000256" key="2">
    <source>
        <dbReference type="ARBA" id="ARBA00022797"/>
    </source>
</evidence>